<dbReference type="InterPro" id="IPR015955">
    <property type="entry name" value="Lactate_DH/Glyco_Ohase_4_C"/>
</dbReference>
<dbReference type="Pfam" id="PF02056">
    <property type="entry name" value="Glyco_hydro_4"/>
    <property type="match status" value="1"/>
</dbReference>
<comment type="caution">
    <text evidence="9">The sequence shown here is derived from an EMBL/GenBank/DDBJ whole genome shotgun (WGS) entry which is preliminary data.</text>
</comment>
<dbReference type="InterPro" id="IPR019802">
    <property type="entry name" value="GlycHydrolase_4_CS"/>
</dbReference>
<dbReference type="EMBL" id="BAAAPO010000003">
    <property type="protein sequence ID" value="GAA1779747.1"/>
    <property type="molecule type" value="Genomic_DNA"/>
</dbReference>
<comment type="cofactor">
    <cofactor evidence="7">
        <name>NAD(+)</name>
        <dbReference type="ChEBI" id="CHEBI:57540"/>
    </cofactor>
    <text evidence="7">Binds 1 NAD(+) per subunit.</text>
</comment>
<name>A0ABN2L961_9MICO</name>
<dbReference type="InterPro" id="IPR001088">
    <property type="entry name" value="Glyco_hydro_4"/>
</dbReference>
<evidence type="ECO:0000256" key="7">
    <source>
        <dbReference type="RuleBase" id="RU361152"/>
    </source>
</evidence>
<dbReference type="Gene3D" id="3.40.50.720">
    <property type="entry name" value="NAD(P)-binding Rossmann-like Domain"/>
    <property type="match status" value="1"/>
</dbReference>
<evidence type="ECO:0000313" key="10">
    <source>
        <dbReference type="Proteomes" id="UP001499938"/>
    </source>
</evidence>
<keyword evidence="6 7" id="KW-0326">Glycosidase</keyword>
<keyword evidence="2" id="KW-0479">Metal-binding</keyword>
<evidence type="ECO:0000256" key="2">
    <source>
        <dbReference type="ARBA" id="ARBA00022723"/>
    </source>
</evidence>
<proteinExistence type="inferred from homology"/>
<comment type="similarity">
    <text evidence="1 7">Belongs to the glycosyl hydrolase 4 family.</text>
</comment>
<keyword evidence="3 7" id="KW-0378">Hydrolase</keyword>
<accession>A0ABN2L961</accession>
<dbReference type="Pfam" id="PF11975">
    <property type="entry name" value="Glyco_hydro_4C"/>
    <property type="match status" value="1"/>
</dbReference>
<keyword evidence="4 7" id="KW-0520">NAD</keyword>
<dbReference type="Gene3D" id="3.90.110.10">
    <property type="entry name" value="Lactate dehydrogenase/glycoside hydrolase, family 4, C-terminal"/>
    <property type="match status" value="1"/>
</dbReference>
<reference evidence="9 10" key="1">
    <citation type="journal article" date="2019" name="Int. J. Syst. Evol. Microbiol.">
        <title>The Global Catalogue of Microorganisms (GCM) 10K type strain sequencing project: providing services to taxonomists for standard genome sequencing and annotation.</title>
        <authorList>
            <consortium name="The Broad Institute Genomics Platform"/>
            <consortium name="The Broad Institute Genome Sequencing Center for Infectious Disease"/>
            <person name="Wu L."/>
            <person name="Ma J."/>
        </authorList>
    </citation>
    <scope>NUCLEOTIDE SEQUENCE [LARGE SCALE GENOMIC DNA]</scope>
    <source>
        <strain evidence="9 10">JCM 15592</strain>
    </source>
</reference>
<dbReference type="PANTHER" id="PTHR32092">
    <property type="entry name" value="6-PHOSPHO-BETA-GLUCOSIDASE-RELATED"/>
    <property type="match status" value="1"/>
</dbReference>
<evidence type="ECO:0000256" key="3">
    <source>
        <dbReference type="ARBA" id="ARBA00022801"/>
    </source>
</evidence>
<keyword evidence="10" id="KW-1185">Reference proteome</keyword>
<evidence type="ECO:0000256" key="5">
    <source>
        <dbReference type="ARBA" id="ARBA00023211"/>
    </source>
</evidence>
<evidence type="ECO:0000256" key="6">
    <source>
        <dbReference type="ARBA" id="ARBA00023295"/>
    </source>
</evidence>
<evidence type="ECO:0000256" key="1">
    <source>
        <dbReference type="ARBA" id="ARBA00010141"/>
    </source>
</evidence>
<protein>
    <submittedName>
        <fullName evidence="9">6-phospho-beta-glucosidase</fullName>
    </submittedName>
</protein>
<dbReference type="SUPFAM" id="SSF56327">
    <property type="entry name" value="LDH C-terminal domain-like"/>
    <property type="match status" value="1"/>
</dbReference>
<evidence type="ECO:0000313" key="9">
    <source>
        <dbReference type="EMBL" id="GAA1779747.1"/>
    </source>
</evidence>
<feature type="domain" description="Glycosyl hydrolase family 4 C-terminal" evidence="8">
    <location>
        <begin position="190"/>
        <end position="420"/>
    </location>
</feature>
<evidence type="ECO:0000259" key="8">
    <source>
        <dbReference type="Pfam" id="PF11975"/>
    </source>
</evidence>
<dbReference type="InterPro" id="IPR036291">
    <property type="entry name" value="NAD(P)-bd_dom_sf"/>
</dbReference>
<keyword evidence="5" id="KW-0464">Manganese</keyword>
<dbReference type="PROSITE" id="PS01324">
    <property type="entry name" value="GLYCOSYL_HYDROL_F4"/>
    <property type="match status" value="1"/>
</dbReference>
<dbReference type="PANTHER" id="PTHR32092:SF5">
    <property type="entry name" value="6-PHOSPHO-BETA-GLUCOSIDASE"/>
    <property type="match status" value="1"/>
</dbReference>
<evidence type="ECO:0000256" key="4">
    <source>
        <dbReference type="ARBA" id="ARBA00023027"/>
    </source>
</evidence>
<dbReference type="InterPro" id="IPR022616">
    <property type="entry name" value="Glyco_hydro_4_C"/>
</dbReference>
<organism evidence="9 10">
    <name type="scientific">Nostocoides veronense</name>
    <dbReference type="NCBI Taxonomy" id="330836"/>
    <lineage>
        <taxon>Bacteria</taxon>
        <taxon>Bacillati</taxon>
        <taxon>Actinomycetota</taxon>
        <taxon>Actinomycetes</taxon>
        <taxon>Micrococcales</taxon>
        <taxon>Intrasporangiaceae</taxon>
        <taxon>Nostocoides</taxon>
    </lineage>
</organism>
<dbReference type="RefSeq" id="WP_344079806.1">
    <property type="nucleotide sequence ID" value="NZ_BAAAPO010000003.1"/>
</dbReference>
<dbReference type="Proteomes" id="UP001499938">
    <property type="component" value="Unassembled WGS sequence"/>
</dbReference>
<gene>
    <name evidence="9" type="ORF">GCM10009811_01340</name>
</gene>
<dbReference type="SUPFAM" id="SSF51735">
    <property type="entry name" value="NAD(P)-binding Rossmann-fold domains"/>
    <property type="match status" value="1"/>
</dbReference>
<dbReference type="PRINTS" id="PR00732">
    <property type="entry name" value="GLHYDRLASE4"/>
</dbReference>
<sequence>MKLAILGGGGFRVPLVVRALLREVDSPVTEVSLYDADPVRLSAIANVVAQSAAQLGGRPLPVTTTTDARAALAGAAYVFSAIRVGGLVGRVTDERVAIANGVLGQETVGAGGIAFGLRTIPVAMALARTVREVAPAAWVVNFTNPAGTVTEAMSTELGDRVIGICDSPLGLARRVARSLGRRVEDCRIDYSGLNHLGWLHRLEDQEGDLVPRFLADDAAVLGTEEGEIFGVEWLRSLGAVPNEYLHYYYLHREALAEQHGPGHRTRGEFLAGQQQDFFDAIAARPESSSREWERVLAERNSTYMAAARGVDAHRHEEDLVSGGYEGVALVLMRALAGGIPAQLILNVRAGAQVGLPEDAVAEVPCTVTAAGVSPLATTPLDLHMQGLVSQVKAVEHATIEAATTGSRAAAVRAFALHPLIDSVTTARALVRDYCAAEPAIASVLGQ</sequence>